<sequence length="313" mass="35858">MTTQEILNQATTKTHKMQQLLQLGFTRKQVAEMMGVGYGFVQNVYAKMQLNHPQPAALNFIPSAFTRSFGVEFEAYGVTKEKLSDELERLGIVVEIEGYNHTTRNHWKIVTDASLTGSNTFELVSPVLRGEAGLEQVEKVCKALKKCNALINKSCGMHIHFGANDFELKQWKNLYKNYLNYEGVIDSFMPLSRRGNNNQYCRSLMHHFRSERDAFAAIDAARDVEQLSRKVTGKSRYFKLNAESFFRHGTVEFRQHSGTIEIDKVLNWIKFLNNLIEFSKSNVSNLKNVESFSTFNQPEIVCFFQRRISALAA</sequence>
<dbReference type="PANTHER" id="PTHR36847:SF1">
    <property type="entry name" value="AMIDOLIGASE ENZYME"/>
    <property type="match status" value="1"/>
</dbReference>
<dbReference type="Pfam" id="PF12224">
    <property type="entry name" value="Amidoligase_2"/>
    <property type="match status" value="1"/>
</dbReference>
<keyword evidence="1" id="KW-0436">Ligase</keyword>
<gene>
    <name evidence="1" type="ORF">HUW51_17030</name>
</gene>
<name>A0A7G7GB08_9BACT</name>
<dbReference type="PANTHER" id="PTHR36847">
    <property type="entry name" value="AMIDOLIGASE ENZYME"/>
    <property type="match status" value="1"/>
</dbReference>
<organism evidence="1 2">
    <name type="scientific">Adhaeribacter swui</name>
    <dbReference type="NCBI Taxonomy" id="2086471"/>
    <lineage>
        <taxon>Bacteria</taxon>
        <taxon>Pseudomonadati</taxon>
        <taxon>Bacteroidota</taxon>
        <taxon>Cytophagia</taxon>
        <taxon>Cytophagales</taxon>
        <taxon>Hymenobacteraceae</taxon>
        <taxon>Adhaeribacter</taxon>
    </lineage>
</organism>
<dbReference type="AlphaFoldDB" id="A0A7G7GB08"/>
<evidence type="ECO:0000313" key="1">
    <source>
        <dbReference type="EMBL" id="QNF34342.1"/>
    </source>
</evidence>
<accession>A0A7G7GB08</accession>
<dbReference type="GO" id="GO:0016874">
    <property type="term" value="F:ligase activity"/>
    <property type="evidence" value="ECO:0007669"/>
    <property type="project" value="UniProtKB-KW"/>
</dbReference>
<dbReference type="InterPro" id="IPR022025">
    <property type="entry name" value="Amidoligase_2"/>
</dbReference>
<proteinExistence type="predicted"/>
<dbReference type="Proteomes" id="UP000515237">
    <property type="component" value="Chromosome"/>
</dbReference>
<dbReference type="EMBL" id="CP055156">
    <property type="protein sequence ID" value="QNF34342.1"/>
    <property type="molecule type" value="Genomic_DNA"/>
</dbReference>
<evidence type="ECO:0000313" key="2">
    <source>
        <dbReference type="Proteomes" id="UP000515237"/>
    </source>
</evidence>
<dbReference type="KEGG" id="aswu:HUW51_17030"/>
<dbReference type="RefSeq" id="WP_185270823.1">
    <property type="nucleotide sequence ID" value="NZ_CP055156.1"/>
</dbReference>
<reference evidence="1 2" key="1">
    <citation type="journal article" date="2018" name="Int. J. Syst. Evol. Microbiol.">
        <title>Adhaeribacter swui sp. nov., isolated from wet mud.</title>
        <authorList>
            <person name="Kim D.U."/>
            <person name="Kim K.W."/>
            <person name="Kang M.S."/>
            <person name="Kim J.Y."/>
            <person name="Jang J.H."/>
            <person name="Kim M.K."/>
        </authorList>
    </citation>
    <scope>NUCLEOTIDE SEQUENCE [LARGE SCALE GENOMIC DNA]</scope>
    <source>
        <strain evidence="1 2">KCTC 52873</strain>
    </source>
</reference>
<keyword evidence="2" id="KW-1185">Reference proteome</keyword>
<protein>
    <submittedName>
        <fullName evidence="1">Amidoligase family protein</fullName>
    </submittedName>
</protein>